<reference evidence="7 8" key="1">
    <citation type="submission" date="2016-07" db="EMBL/GenBank/DDBJ databases">
        <title>Disparate Historic Effective Population Sizes Predicted by Modern Levels of Genome Diversity for the Scaled Quail (Callipepla squamata) and the Northern Bobwhite (Colinus virginianus): Inferences from First and Second Generation Draft Genome Assemblies for Sympatric New World Quail.</title>
        <authorList>
            <person name="Oldeschulte D.L."/>
            <person name="Halley Y.A."/>
            <person name="Bhattarai E.K."/>
            <person name="Brashear W.A."/>
            <person name="Hill J."/>
            <person name="Metz R.P."/>
            <person name="Johnson C.D."/>
            <person name="Rollins D."/>
            <person name="Peterson M.J."/>
            <person name="Bickhart D.M."/>
            <person name="Decker J.E."/>
            <person name="Seabury C.M."/>
        </authorList>
    </citation>
    <scope>NUCLEOTIDE SEQUENCE [LARGE SCALE GENOMIC DNA]</scope>
    <source>
        <strain evidence="7 8">Texas</strain>
        <tissue evidence="7">Leg muscle</tissue>
    </source>
</reference>
<evidence type="ECO:0000256" key="1">
    <source>
        <dbReference type="ARBA" id="ARBA00022588"/>
    </source>
</evidence>
<dbReference type="InterPro" id="IPR019734">
    <property type="entry name" value="TPR_rpt"/>
</dbReference>
<dbReference type="STRING" id="9009.A0A226MFD2"/>
<dbReference type="AlphaFoldDB" id="A0A226MFD2"/>
<keyword evidence="1" id="KW-0399">Innate immunity</keyword>
<feature type="repeat" description="TPR" evidence="6">
    <location>
        <begin position="268"/>
        <end position="301"/>
    </location>
</feature>
<dbReference type="Gene3D" id="1.25.40.10">
    <property type="entry name" value="Tetratricopeptide repeat domain"/>
    <property type="match status" value="4"/>
</dbReference>
<dbReference type="Proteomes" id="UP000198323">
    <property type="component" value="Unassembled WGS sequence"/>
</dbReference>
<dbReference type="PROSITE" id="PS50005">
    <property type="entry name" value="TPR"/>
    <property type="match status" value="3"/>
</dbReference>
<proteinExistence type="inferred from homology"/>
<keyword evidence="3 6" id="KW-0802">TPR repeat</keyword>
<dbReference type="SMART" id="SM00028">
    <property type="entry name" value="TPR"/>
    <property type="match status" value="6"/>
</dbReference>
<dbReference type="OrthoDB" id="10043504at2759"/>
<dbReference type="GO" id="GO:0045087">
    <property type="term" value="P:innate immune response"/>
    <property type="evidence" value="ECO:0007669"/>
    <property type="project" value="UniProtKB-KW"/>
</dbReference>
<accession>A0A226MFD2</accession>
<name>A0A226MFD2_CALSU</name>
<dbReference type="PANTHER" id="PTHR10271:SF0">
    <property type="entry name" value="INTERFERON-INDUCED PROTEIN WITH TETRATRICOPEPTIDE REPEATS 5"/>
    <property type="match status" value="1"/>
</dbReference>
<keyword evidence="2" id="KW-0677">Repeat</keyword>
<dbReference type="Pfam" id="PF13181">
    <property type="entry name" value="TPR_8"/>
    <property type="match status" value="3"/>
</dbReference>
<dbReference type="GO" id="GO:0051607">
    <property type="term" value="P:defense response to virus"/>
    <property type="evidence" value="ECO:0007669"/>
    <property type="project" value="TreeGrafter"/>
</dbReference>
<evidence type="ECO:0000256" key="6">
    <source>
        <dbReference type="PROSITE-ProRule" id="PRU00339"/>
    </source>
</evidence>
<dbReference type="FunFam" id="1.25.40.10:FF:000036">
    <property type="entry name" value="interferon-induced protein with tetratricopeptide repeats 5"/>
    <property type="match status" value="1"/>
</dbReference>
<dbReference type="GO" id="GO:0005829">
    <property type="term" value="C:cytosol"/>
    <property type="evidence" value="ECO:0007669"/>
    <property type="project" value="TreeGrafter"/>
</dbReference>
<evidence type="ECO:0008006" key="9">
    <source>
        <dbReference type="Google" id="ProtNLM"/>
    </source>
</evidence>
<dbReference type="EMBL" id="MCFN01001007">
    <property type="protein sequence ID" value="OXB54012.1"/>
    <property type="molecule type" value="Genomic_DNA"/>
</dbReference>
<dbReference type="SUPFAM" id="SSF48452">
    <property type="entry name" value="TPR-like"/>
    <property type="match status" value="3"/>
</dbReference>
<organism evidence="7 8">
    <name type="scientific">Callipepla squamata</name>
    <name type="common">Scaled quail</name>
    <dbReference type="NCBI Taxonomy" id="9009"/>
    <lineage>
        <taxon>Eukaryota</taxon>
        <taxon>Metazoa</taxon>
        <taxon>Chordata</taxon>
        <taxon>Craniata</taxon>
        <taxon>Vertebrata</taxon>
        <taxon>Euteleostomi</taxon>
        <taxon>Archelosauria</taxon>
        <taxon>Archosauria</taxon>
        <taxon>Dinosauria</taxon>
        <taxon>Saurischia</taxon>
        <taxon>Theropoda</taxon>
        <taxon>Coelurosauria</taxon>
        <taxon>Aves</taxon>
        <taxon>Neognathae</taxon>
        <taxon>Galloanserae</taxon>
        <taxon>Galliformes</taxon>
        <taxon>Odontophoridae</taxon>
        <taxon>Callipepla</taxon>
    </lineage>
</organism>
<feature type="repeat" description="TPR" evidence="6">
    <location>
        <begin position="449"/>
        <end position="482"/>
    </location>
</feature>
<evidence type="ECO:0000256" key="3">
    <source>
        <dbReference type="ARBA" id="ARBA00022803"/>
    </source>
</evidence>
<keyword evidence="8" id="KW-1185">Reference proteome</keyword>
<evidence type="ECO:0000256" key="4">
    <source>
        <dbReference type="ARBA" id="ARBA00022859"/>
    </source>
</evidence>
<evidence type="ECO:0000256" key="5">
    <source>
        <dbReference type="ARBA" id="ARBA00038336"/>
    </source>
</evidence>
<gene>
    <name evidence="7" type="ORF">ASZ78_015107</name>
</gene>
<comment type="caution">
    <text evidence="7">The sequence shown here is derived from an EMBL/GenBank/DDBJ whole genome shotgun (WGS) entry which is preliminary data.</text>
</comment>
<evidence type="ECO:0000256" key="2">
    <source>
        <dbReference type="ARBA" id="ARBA00022737"/>
    </source>
</evidence>
<evidence type="ECO:0000313" key="8">
    <source>
        <dbReference type="Proteomes" id="UP000198323"/>
    </source>
</evidence>
<comment type="similarity">
    <text evidence="5">Belongs to the IFIT family.</text>
</comment>
<sequence length="509" mass="59803">MGNTLEHKVASSNSKIEARKRTISKNSLKNSLLQLECYFTWTLLKEDIDIACLEESIADQIEFFIKPNITNYNLLSYVCHLKHSDEEALENLQKAEEEVKKHYPNEVDRRSLITWGNYAWIYYHMGRYEEAQAYIDKVENSCKKLSTTAQLKVQLPEIYAEQGFALLKFGGKYYKRAKECFENALKKEPNNPEFNAGYAIAVYRLEEFSYRRCEEVNPSLEPLKRALELNPMDTYLLALLALKLQDLNQVEEAERCIEEGMQKTPYLPYFLRYAAKFYRRKRELDKAQKILERALEISPNSTFLLHQLGLCYRSKLFELKNSTRYPPEDQIKELIQICISHFKEVTEQKPKFFSALTDLARMYAEAKMYREAEETFQKAMNVNILSCSDKQEICFFYGYFLQHQKKSESEAIKYYTEGLKNGNYMFAKKIRKYLKRLLEKRIQEGIGDEKDFGTLGFIHQLDGERLEAIECYEKANEYDPDNEEFLSALCELRLSLSEANPNPSQQKHI</sequence>
<evidence type="ECO:0000313" key="7">
    <source>
        <dbReference type="EMBL" id="OXB54012.1"/>
    </source>
</evidence>
<keyword evidence="4" id="KW-0391">Immunity</keyword>
<dbReference type="InterPro" id="IPR011990">
    <property type="entry name" value="TPR-like_helical_dom_sf"/>
</dbReference>
<feature type="repeat" description="TPR" evidence="6">
    <location>
        <begin position="353"/>
        <end position="386"/>
    </location>
</feature>
<dbReference type="PANTHER" id="PTHR10271">
    <property type="entry name" value="INTERFERON-INDUCED PROTEIN WITH TETRATRICOPEPTIDE REPEATS"/>
    <property type="match status" value="1"/>
</dbReference>
<protein>
    <recommendedName>
        <fullName evidence="9">Interferon-induced protein with tetratricopeptide repeats 5</fullName>
    </recommendedName>
</protein>